<reference evidence="2 3" key="1">
    <citation type="submission" date="2014-04" db="EMBL/GenBank/DDBJ databases">
        <authorList>
            <consortium name="DOE Joint Genome Institute"/>
            <person name="Kuo A."/>
            <person name="Kohler A."/>
            <person name="Costa M.D."/>
            <person name="Nagy L.G."/>
            <person name="Floudas D."/>
            <person name="Copeland A."/>
            <person name="Barry K.W."/>
            <person name="Cichocki N."/>
            <person name="Veneault-Fourrey C."/>
            <person name="LaButti K."/>
            <person name="Lindquist E.A."/>
            <person name="Lipzen A."/>
            <person name="Lundell T."/>
            <person name="Morin E."/>
            <person name="Murat C."/>
            <person name="Sun H."/>
            <person name="Tunlid A."/>
            <person name="Henrissat B."/>
            <person name="Grigoriev I.V."/>
            <person name="Hibbett D.S."/>
            <person name="Martin F."/>
            <person name="Nordberg H.P."/>
            <person name="Cantor M.N."/>
            <person name="Hua S.X."/>
        </authorList>
    </citation>
    <scope>NUCLEOTIDE SEQUENCE [LARGE SCALE GENOMIC DNA]</scope>
    <source>
        <strain evidence="2 3">Marx 270</strain>
    </source>
</reference>
<dbReference type="EMBL" id="KN831953">
    <property type="protein sequence ID" value="KIO09797.1"/>
    <property type="molecule type" value="Genomic_DNA"/>
</dbReference>
<organism evidence="2 3">
    <name type="scientific">Pisolithus tinctorius Marx 270</name>
    <dbReference type="NCBI Taxonomy" id="870435"/>
    <lineage>
        <taxon>Eukaryota</taxon>
        <taxon>Fungi</taxon>
        <taxon>Dikarya</taxon>
        <taxon>Basidiomycota</taxon>
        <taxon>Agaricomycotina</taxon>
        <taxon>Agaricomycetes</taxon>
        <taxon>Agaricomycetidae</taxon>
        <taxon>Boletales</taxon>
        <taxon>Sclerodermatineae</taxon>
        <taxon>Pisolithaceae</taxon>
        <taxon>Pisolithus</taxon>
    </lineage>
</organism>
<evidence type="ECO:0000313" key="3">
    <source>
        <dbReference type="Proteomes" id="UP000054217"/>
    </source>
</evidence>
<feature type="non-terminal residue" evidence="2">
    <location>
        <position position="1"/>
    </location>
</feature>
<name>A0A0C3KJP4_PISTI</name>
<evidence type="ECO:0000313" key="2">
    <source>
        <dbReference type="EMBL" id="KIO09797.1"/>
    </source>
</evidence>
<dbReference type="Proteomes" id="UP000054217">
    <property type="component" value="Unassembled WGS sequence"/>
</dbReference>
<evidence type="ECO:0000256" key="1">
    <source>
        <dbReference type="SAM" id="MobiDB-lite"/>
    </source>
</evidence>
<protein>
    <submittedName>
        <fullName evidence="2">Uncharacterized protein</fullName>
    </submittedName>
</protein>
<keyword evidence="3" id="KW-1185">Reference proteome</keyword>
<sequence length="215" mass="23564">PDGSNSPFEVSSNILLNDLCHTVAEKLECFPVHILLQYQLDSDKAKAGVTSINTGEELDIFKKRMGELILPQCLTNGKLSTQPWKSDHWKCGMHSKGPESPQYCYSPSGSSTHPHDPTLTSSPSTSSSPPLPPTDIILWFSSLDLNEQQNADGVTFAPFGHMLVKKGFVCISQLTPTFVKLQDLQVWLGIEVGTAILIMQYAEEDWNAVRSGACA</sequence>
<feature type="compositionally biased region" description="Low complexity" evidence="1">
    <location>
        <begin position="117"/>
        <end position="128"/>
    </location>
</feature>
<dbReference type="InParanoid" id="A0A0C3KJP4"/>
<feature type="region of interest" description="Disordered" evidence="1">
    <location>
        <begin position="102"/>
        <end position="130"/>
    </location>
</feature>
<proteinExistence type="predicted"/>
<reference evidence="3" key="2">
    <citation type="submission" date="2015-01" db="EMBL/GenBank/DDBJ databases">
        <title>Evolutionary Origins and Diversification of the Mycorrhizal Mutualists.</title>
        <authorList>
            <consortium name="DOE Joint Genome Institute"/>
            <consortium name="Mycorrhizal Genomics Consortium"/>
            <person name="Kohler A."/>
            <person name="Kuo A."/>
            <person name="Nagy L.G."/>
            <person name="Floudas D."/>
            <person name="Copeland A."/>
            <person name="Barry K.W."/>
            <person name="Cichocki N."/>
            <person name="Veneault-Fourrey C."/>
            <person name="LaButti K."/>
            <person name="Lindquist E.A."/>
            <person name="Lipzen A."/>
            <person name="Lundell T."/>
            <person name="Morin E."/>
            <person name="Murat C."/>
            <person name="Riley R."/>
            <person name="Ohm R."/>
            <person name="Sun H."/>
            <person name="Tunlid A."/>
            <person name="Henrissat B."/>
            <person name="Grigoriev I.V."/>
            <person name="Hibbett D.S."/>
            <person name="Martin F."/>
        </authorList>
    </citation>
    <scope>NUCLEOTIDE SEQUENCE [LARGE SCALE GENOMIC DNA]</scope>
    <source>
        <strain evidence="3">Marx 270</strain>
    </source>
</reference>
<accession>A0A0C3KJP4</accession>
<dbReference type="OrthoDB" id="2692120at2759"/>
<gene>
    <name evidence="2" type="ORF">M404DRAFT_930370</name>
</gene>
<dbReference type="HOGENOM" id="CLU_071877_0_0_1"/>
<dbReference type="AlphaFoldDB" id="A0A0C3KJP4"/>